<dbReference type="STRING" id="1441469.A0A225AQP2"/>
<evidence type="ECO:0000256" key="7">
    <source>
        <dbReference type="ARBA" id="ARBA00022833"/>
    </source>
</evidence>
<feature type="domain" description="SAP" evidence="10">
    <location>
        <begin position="16"/>
        <end position="50"/>
    </location>
</feature>
<evidence type="ECO:0000256" key="4">
    <source>
        <dbReference type="ARBA" id="ARBA00022723"/>
    </source>
</evidence>
<dbReference type="PROSITE" id="PS51044">
    <property type="entry name" value="ZF_SP_RING"/>
    <property type="match status" value="1"/>
</dbReference>
<accession>A0A225AQP2</accession>
<evidence type="ECO:0000313" key="13">
    <source>
        <dbReference type="EMBL" id="OKL56745.1"/>
    </source>
</evidence>
<dbReference type="PANTHER" id="PTHR10782:SF100">
    <property type="entry name" value="LIGASE SIZA, PUTATIVE (AFU_ORTHOLOGUE AFUA_6G05240)-RELATED"/>
    <property type="match status" value="1"/>
</dbReference>
<dbReference type="RefSeq" id="XP_020116866.1">
    <property type="nucleotide sequence ID" value="XM_020262782.1"/>
</dbReference>
<sequence length="511" mass="57172">MTSSGSAELQSLISVVKIMTNAQMKEVLRSEGLAVSGVKISLQLRIIEYLERICQNGAWDRFDRLQKYILSLPSRSVPHSTSYQYQQSYNSSRSSNSRDSVSSTMPPQPFASGRLTFKESPFYKILEQLSPTVECKVREQTRDTVELKFTLSPTTATRLQNDPNLRVMVFSAADNGLTQYSKSDIAFPHQVELKANLDEVKANLRGLKNRPGSTRPADVTNYIRKRAGYTNIVSMTFALTQKRHPVEELVTMLKTRKQITKDQVLREMRSRAHDADIVATSTVMSLKCPLSTLRIEIPCRSVTCTHHQCFDASSFLQLQEQAPTWTCPVCNKFTGFESLQVDQYVDEILKSTSTDVEQVTIEPDGVWHDNKADSQGDKPDGEARASDADEDFIEIADLFTPTPNFKREETTDSANLLATPVTQSRFKPASSLPKSGQKRPPPQVVDLTGSDDEDDQPTRPAKRQAFNDLLSSRRGSQNSFINGYATEDLRSSTGQESLSLSPGRSNIYIDL</sequence>
<evidence type="ECO:0008006" key="15">
    <source>
        <dbReference type="Google" id="ProtNLM"/>
    </source>
</evidence>
<feature type="region of interest" description="Disordered" evidence="9">
    <location>
        <begin position="363"/>
        <end position="386"/>
    </location>
</feature>
<evidence type="ECO:0000259" key="11">
    <source>
        <dbReference type="PROSITE" id="PS51044"/>
    </source>
</evidence>
<feature type="compositionally biased region" description="Polar residues" evidence="9">
    <location>
        <begin position="412"/>
        <end position="425"/>
    </location>
</feature>
<reference evidence="13 14" key="1">
    <citation type="submission" date="2015-06" db="EMBL/GenBank/DDBJ databases">
        <title>Talaromyces atroroseus IBT 11181 draft genome.</title>
        <authorList>
            <person name="Rasmussen K.B."/>
            <person name="Rasmussen S."/>
            <person name="Petersen B."/>
            <person name="Sicheritz-Ponten T."/>
            <person name="Mortensen U.H."/>
            <person name="Thrane U."/>
        </authorList>
    </citation>
    <scope>NUCLEOTIDE SEQUENCE [LARGE SCALE GENOMIC DNA]</scope>
    <source>
        <strain evidence="13 14">IBT 11181</strain>
    </source>
</reference>
<dbReference type="InterPro" id="IPR003034">
    <property type="entry name" value="SAP_dom"/>
</dbReference>
<dbReference type="Pfam" id="PF02037">
    <property type="entry name" value="SAP"/>
    <property type="match status" value="1"/>
</dbReference>
<feature type="region of interest" description="Disordered" evidence="9">
    <location>
        <begin position="399"/>
        <end position="511"/>
    </location>
</feature>
<organism evidence="13 14">
    <name type="scientific">Talaromyces atroroseus</name>
    <dbReference type="NCBI Taxonomy" id="1441469"/>
    <lineage>
        <taxon>Eukaryota</taxon>
        <taxon>Fungi</taxon>
        <taxon>Dikarya</taxon>
        <taxon>Ascomycota</taxon>
        <taxon>Pezizomycotina</taxon>
        <taxon>Eurotiomycetes</taxon>
        <taxon>Eurotiomycetidae</taxon>
        <taxon>Eurotiales</taxon>
        <taxon>Trichocomaceae</taxon>
        <taxon>Talaromyces</taxon>
        <taxon>Talaromyces sect. Trachyspermi</taxon>
    </lineage>
</organism>
<dbReference type="PROSITE" id="PS50800">
    <property type="entry name" value="SAP"/>
    <property type="match status" value="1"/>
</dbReference>
<evidence type="ECO:0000256" key="5">
    <source>
        <dbReference type="ARBA" id="ARBA00022771"/>
    </source>
</evidence>
<dbReference type="Proteomes" id="UP000214365">
    <property type="component" value="Unassembled WGS sequence"/>
</dbReference>
<evidence type="ECO:0000313" key="14">
    <source>
        <dbReference type="Proteomes" id="UP000214365"/>
    </source>
</evidence>
<dbReference type="InterPro" id="IPR023321">
    <property type="entry name" value="PINIT"/>
</dbReference>
<dbReference type="Pfam" id="PF02891">
    <property type="entry name" value="zf-MIZ"/>
    <property type="match status" value="1"/>
</dbReference>
<dbReference type="CDD" id="cd16792">
    <property type="entry name" value="SP-RING_Siz-like"/>
    <property type="match status" value="1"/>
</dbReference>
<dbReference type="GO" id="GO:0016925">
    <property type="term" value="P:protein sumoylation"/>
    <property type="evidence" value="ECO:0007669"/>
    <property type="project" value="UniProtKB-UniPathway"/>
</dbReference>
<feature type="compositionally biased region" description="Polar residues" evidence="9">
    <location>
        <begin position="491"/>
        <end position="504"/>
    </location>
</feature>
<evidence type="ECO:0000256" key="9">
    <source>
        <dbReference type="SAM" id="MobiDB-lite"/>
    </source>
</evidence>
<evidence type="ECO:0000256" key="1">
    <source>
        <dbReference type="ARBA" id="ARBA00004718"/>
    </source>
</evidence>
<dbReference type="Pfam" id="PF14324">
    <property type="entry name" value="PINIT"/>
    <property type="match status" value="1"/>
</dbReference>
<dbReference type="SMART" id="SM00513">
    <property type="entry name" value="SAP"/>
    <property type="match status" value="1"/>
</dbReference>
<keyword evidence="5 8" id="KW-0863">Zinc-finger</keyword>
<dbReference type="InterPro" id="IPR031141">
    <property type="entry name" value="SIZ1/2_SP-RING"/>
</dbReference>
<feature type="compositionally biased region" description="Polar residues" evidence="9">
    <location>
        <begin position="469"/>
        <end position="481"/>
    </location>
</feature>
<dbReference type="GeneID" id="31007639"/>
<dbReference type="OrthoDB" id="28127at2759"/>
<feature type="domain" description="SP-RING-type" evidence="11">
    <location>
        <begin position="273"/>
        <end position="358"/>
    </location>
</feature>
<dbReference type="EMBL" id="LFMY01000013">
    <property type="protein sequence ID" value="OKL56745.1"/>
    <property type="molecule type" value="Genomic_DNA"/>
</dbReference>
<keyword evidence="3" id="KW-0808">Transferase</keyword>
<feature type="domain" description="PINIT" evidence="12">
    <location>
        <begin position="102"/>
        <end position="255"/>
    </location>
</feature>
<evidence type="ECO:0000256" key="3">
    <source>
        <dbReference type="ARBA" id="ARBA00022679"/>
    </source>
</evidence>
<feature type="compositionally biased region" description="Basic and acidic residues" evidence="9">
    <location>
        <begin position="365"/>
        <end position="386"/>
    </location>
</feature>
<dbReference type="InterPro" id="IPR038654">
    <property type="entry name" value="PINIT_sf"/>
</dbReference>
<dbReference type="InterPro" id="IPR004181">
    <property type="entry name" value="Znf_MIZ"/>
</dbReference>
<name>A0A225AQP2_TALAT</name>
<keyword evidence="6" id="KW-0833">Ubl conjugation pathway</keyword>
<protein>
    <recommendedName>
        <fullName evidence="15">E3 SUMO-protein ligase pli1</fullName>
    </recommendedName>
</protein>
<keyword evidence="4" id="KW-0479">Metal-binding</keyword>
<feature type="compositionally biased region" description="Low complexity" evidence="9">
    <location>
        <begin position="80"/>
        <end position="104"/>
    </location>
</feature>
<dbReference type="PANTHER" id="PTHR10782">
    <property type="entry name" value="ZINC FINGER MIZ DOMAIN-CONTAINING PROTEIN"/>
    <property type="match status" value="1"/>
</dbReference>
<dbReference type="GO" id="GO:0008270">
    <property type="term" value="F:zinc ion binding"/>
    <property type="evidence" value="ECO:0007669"/>
    <property type="project" value="UniProtKB-KW"/>
</dbReference>
<dbReference type="Gene3D" id="2.60.120.780">
    <property type="entry name" value="PINIT domain"/>
    <property type="match status" value="1"/>
</dbReference>
<dbReference type="Gene3D" id="3.30.40.10">
    <property type="entry name" value="Zinc/RING finger domain, C3HC4 (zinc finger)"/>
    <property type="match status" value="1"/>
</dbReference>
<evidence type="ECO:0000259" key="12">
    <source>
        <dbReference type="PROSITE" id="PS51466"/>
    </source>
</evidence>
<evidence type="ECO:0000256" key="8">
    <source>
        <dbReference type="PROSITE-ProRule" id="PRU00452"/>
    </source>
</evidence>
<dbReference type="GO" id="GO:0061665">
    <property type="term" value="F:SUMO ligase activity"/>
    <property type="evidence" value="ECO:0007669"/>
    <property type="project" value="TreeGrafter"/>
</dbReference>
<comment type="caution">
    <text evidence="13">The sequence shown here is derived from an EMBL/GenBank/DDBJ whole genome shotgun (WGS) entry which is preliminary data.</text>
</comment>
<dbReference type="UniPathway" id="UPA00886"/>
<keyword evidence="14" id="KW-1185">Reference proteome</keyword>
<keyword evidence="7" id="KW-0862">Zinc</keyword>
<evidence type="ECO:0000259" key="10">
    <source>
        <dbReference type="PROSITE" id="PS50800"/>
    </source>
</evidence>
<dbReference type="PROSITE" id="PS51466">
    <property type="entry name" value="PINIT"/>
    <property type="match status" value="1"/>
</dbReference>
<evidence type="ECO:0000256" key="6">
    <source>
        <dbReference type="ARBA" id="ARBA00022786"/>
    </source>
</evidence>
<dbReference type="GO" id="GO:0000785">
    <property type="term" value="C:chromatin"/>
    <property type="evidence" value="ECO:0007669"/>
    <property type="project" value="TreeGrafter"/>
</dbReference>
<dbReference type="AlphaFoldDB" id="A0A225AQP2"/>
<comment type="pathway">
    <text evidence="1">Protein modification; protein sumoylation.</text>
</comment>
<gene>
    <name evidence="13" type="ORF">UA08_07883</name>
</gene>
<comment type="similarity">
    <text evidence="2">Belongs to the PIAS family.</text>
</comment>
<dbReference type="InterPro" id="IPR013083">
    <property type="entry name" value="Znf_RING/FYVE/PHD"/>
</dbReference>
<evidence type="ECO:0000256" key="2">
    <source>
        <dbReference type="ARBA" id="ARBA00005383"/>
    </source>
</evidence>
<feature type="region of interest" description="Disordered" evidence="9">
    <location>
        <begin position="77"/>
        <end position="113"/>
    </location>
</feature>
<proteinExistence type="inferred from homology"/>